<keyword evidence="8" id="KW-1185">Reference proteome</keyword>
<evidence type="ECO:0000256" key="5">
    <source>
        <dbReference type="ARBA" id="ARBA00023136"/>
    </source>
</evidence>
<evidence type="ECO:0000256" key="2">
    <source>
        <dbReference type="ARBA" id="ARBA00009142"/>
    </source>
</evidence>
<feature type="transmembrane region" description="Helical" evidence="6">
    <location>
        <begin position="269"/>
        <end position="291"/>
    </location>
</feature>
<dbReference type="InterPro" id="IPR051598">
    <property type="entry name" value="TSUP/Inactive_protease-like"/>
</dbReference>
<dbReference type="Proteomes" id="UP000325755">
    <property type="component" value="Chromosome"/>
</dbReference>
<protein>
    <recommendedName>
        <fullName evidence="6">Probable membrane transporter protein</fullName>
    </recommendedName>
</protein>
<dbReference type="RefSeq" id="WP_153247766.1">
    <property type="nucleotide sequence ID" value="NZ_CP044205.1"/>
</dbReference>
<evidence type="ECO:0000256" key="1">
    <source>
        <dbReference type="ARBA" id="ARBA00004141"/>
    </source>
</evidence>
<feature type="transmembrane region" description="Helical" evidence="6">
    <location>
        <begin position="72"/>
        <end position="90"/>
    </location>
</feature>
<keyword evidence="4 6" id="KW-1133">Transmembrane helix</keyword>
<dbReference type="PANTHER" id="PTHR43701:SF2">
    <property type="entry name" value="MEMBRANE TRANSPORTER PROTEIN YJNA-RELATED"/>
    <property type="match status" value="1"/>
</dbReference>
<dbReference type="InterPro" id="IPR002781">
    <property type="entry name" value="TM_pro_TauE-like"/>
</dbReference>
<comment type="similarity">
    <text evidence="2 6">Belongs to the 4-toluene sulfonate uptake permease (TSUP) (TC 2.A.102) family.</text>
</comment>
<feature type="transmembrane region" description="Helical" evidence="6">
    <location>
        <begin position="96"/>
        <end position="114"/>
    </location>
</feature>
<feature type="transmembrane region" description="Helical" evidence="6">
    <location>
        <begin position="204"/>
        <end position="224"/>
    </location>
</feature>
<dbReference type="InParanoid" id="A0A5Q0BF75"/>
<evidence type="ECO:0000256" key="6">
    <source>
        <dbReference type="RuleBase" id="RU363041"/>
    </source>
</evidence>
<keyword evidence="3 6" id="KW-0812">Transmembrane</keyword>
<comment type="subcellular location">
    <subcellularLocation>
        <location evidence="6">Cell membrane</location>
        <topology evidence="6">Multi-pass membrane protein</topology>
    </subcellularLocation>
    <subcellularLocation>
        <location evidence="1">Membrane</location>
        <topology evidence="1">Multi-pass membrane protein</topology>
    </subcellularLocation>
</comment>
<keyword evidence="6" id="KW-1003">Cell membrane</keyword>
<feature type="transmembrane region" description="Helical" evidence="6">
    <location>
        <begin position="230"/>
        <end position="248"/>
    </location>
</feature>
<feature type="transmembrane region" description="Helical" evidence="6">
    <location>
        <begin position="42"/>
        <end position="60"/>
    </location>
</feature>
<dbReference type="AlphaFoldDB" id="A0A5Q0BF75"/>
<feature type="transmembrane region" description="Helical" evidence="6">
    <location>
        <begin position="174"/>
        <end position="192"/>
    </location>
</feature>
<dbReference type="FunCoup" id="A0A5Q0BF75">
    <property type="interactions" value="191"/>
</dbReference>
<reference evidence="7 8" key="1">
    <citation type="submission" date="2019-09" db="EMBL/GenBank/DDBJ databases">
        <title>Ecophysiology of the spiral-shaped methanotroph Methylospira mobilis as revealed by the complete genome sequence.</title>
        <authorList>
            <person name="Oshkin I.Y."/>
            <person name="Dedysh S.N."/>
            <person name="Miroshnikov K."/>
            <person name="Danilova O.V."/>
            <person name="Hakobyan A."/>
            <person name="Liesack W."/>
        </authorList>
    </citation>
    <scope>NUCLEOTIDE SEQUENCE [LARGE SCALE GENOMIC DNA]</scope>
    <source>
        <strain evidence="7 8">Shm1</strain>
    </source>
</reference>
<organism evidence="7 8">
    <name type="scientific">Candidatus Methylospira mobilis</name>
    <dbReference type="NCBI Taxonomy" id="1808979"/>
    <lineage>
        <taxon>Bacteria</taxon>
        <taxon>Pseudomonadati</taxon>
        <taxon>Pseudomonadota</taxon>
        <taxon>Gammaproteobacteria</taxon>
        <taxon>Methylococcales</taxon>
        <taxon>Methylococcaceae</taxon>
        <taxon>Candidatus Methylospira</taxon>
    </lineage>
</organism>
<evidence type="ECO:0000313" key="7">
    <source>
        <dbReference type="EMBL" id="QFY41782.1"/>
    </source>
</evidence>
<accession>A0A5Q0BF75</accession>
<evidence type="ECO:0000313" key="8">
    <source>
        <dbReference type="Proteomes" id="UP000325755"/>
    </source>
</evidence>
<name>A0A5Q0BF75_9GAMM</name>
<dbReference type="KEGG" id="mmob:F6R98_03355"/>
<gene>
    <name evidence="7" type="ORF">F6R98_03355</name>
</gene>
<proteinExistence type="inferred from homology"/>
<sequence>MTLLLTLSLGIGFLLGLLGGGGSILTVPMLVYLFDVPPKSAVLTSFTVVGVSSMVAVIKYATRKRVCWKNGLFFGLSGMCGSFLGGKVGAVLPDRVLMTLFGVLALATGIVMLVKGGTARNGTEENLPCPPRTAYARVLFDGFWVGVITGMVGVGAGFLIVPVLTMLVGLPMPAAIGTSLMVLTMNALAGFAGHFAPENLNLELMLTVSAATLIGSGLGAQFSAHVGGAMLRRLFGVFIVGVSGYILYRTVNKEIYLDATRMLHSHIEFFLGGASLAVLCVLLRFGAWIHAISGHAPALLPEKEHGGDECVSMTRRDAHA</sequence>
<feature type="transmembrane region" description="Helical" evidence="6">
    <location>
        <begin position="142"/>
        <end position="168"/>
    </location>
</feature>
<dbReference type="EMBL" id="CP044205">
    <property type="protein sequence ID" value="QFY41782.1"/>
    <property type="molecule type" value="Genomic_DNA"/>
</dbReference>
<dbReference type="PANTHER" id="PTHR43701">
    <property type="entry name" value="MEMBRANE TRANSPORTER PROTEIN MJ0441-RELATED"/>
    <property type="match status" value="1"/>
</dbReference>
<evidence type="ECO:0000256" key="3">
    <source>
        <dbReference type="ARBA" id="ARBA00022692"/>
    </source>
</evidence>
<dbReference type="GO" id="GO:0005886">
    <property type="term" value="C:plasma membrane"/>
    <property type="evidence" value="ECO:0007669"/>
    <property type="project" value="UniProtKB-SubCell"/>
</dbReference>
<keyword evidence="5 6" id="KW-0472">Membrane</keyword>
<evidence type="ECO:0000256" key="4">
    <source>
        <dbReference type="ARBA" id="ARBA00022989"/>
    </source>
</evidence>
<dbReference type="Pfam" id="PF01925">
    <property type="entry name" value="TauE"/>
    <property type="match status" value="1"/>
</dbReference>
<dbReference type="OrthoDB" id="8559161at2"/>